<keyword evidence="3" id="KW-1185">Reference proteome</keyword>
<name>A0ABN1GSG8_9CAUL</name>
<dbReference type="RefSeq" id="WP_343791696.1">
    <property type="nucleotide sequence ID" value="NZ_BAAAGA010000002.1"/>
</dbReference>
<proteinExistence type="predicted"/>
<protein>
    <submittedName>
        <fullName evidence="2">Uncharacterized protein</fullName>
    </submittedName>
</protein>
<dbReference type="EMBL" id="BAAAGA010000002">
    <property type="protein sequence ID" value="GAA0618220.1"/>
    <property type="molecule type" value="Genomic_DNA"/>
</dbReference>
<dbReference type="Proteomes" id="UP001501352">
    <property type="component" value="Unassembled WGS sequence"/>
</dbReference>
<evidence type="ECO:0000313" key="2">
    <source>
        <dbReference type="EMBL" id="GAA0618220.1"/>
    </source>
</evidence>
<reference evidence="2 3" key="1">
    <citation type="journal article" date="2019" name="Int. J. Syst. Evol. Microbiol.">
        <title>The Global Catalogue of Microorganisms (GCM) 10K type strain sequencing project: providing services to taxonomists for standard genome sequencing and annotation.</title>
        <authorList>
            <consortium name="The Broad Institute Genomics Platform"/>
            <consortium name="The Broad Institute Genome Sequencing Center for Infectious Disease"/>
            <person name="Wu L."/>
            <person name="Ma J."/>
        </authorList>
    </citation>
    <scope>NUCLEOTIDE SEQUENCE [LARGE SCALE GENOMIC DNA]</scope>
    <source>
        <strain evidence="2 3">JCM 12928</strain>
    </source>
</reference>
<gene>
    <name evidence="2" type="ORF">GCM10009422_11950</name>
</gene>
<evidence type="ECO:0000313" key="3">
    <source>
        <dbReference type="Proteomes" id="UP001501352"/>
    </source>
</evidence>
<keyword evidence="1" id="KW-0732">Signal</keyword>
<evidence type="ECO:0000256" key="1">
    <source>
        <dbReference type="SAM" id="SignalP"/>
    </source>
</evidence>
<organism evidence="2 3">
    <name type="scientific">Brevundimonas kwangchunensis</name>
    <dbReference type="NCBI Taxonomy" id="322163"/>
    <lineage>
        <taxon>Bacteria</taxon>
        <taxon>Pseudomonadati</taxon>
        <taxon>Pseudomonadota</taxon>
        <taxon>Alphaproteobacteria</taxon>
        <taxon>Caulobacterales</taxon>
        <taxon>Caulobacteraceae</taxon>
        <taxon>Brevundimonas</taxon>
    </lineage>
</organism>
<comment type="caution">
    <text evidence="2">The sequence shown here is derived from an EMBL/GenBank/DDBJ whole genome shotgun (WGS) entry which is preliminary data.</text>
</comment>
<feature type="signal peptide" evidence="1">
    <location>
        <begin position="1"/>
        <end position="24"/>
    </location>
</feature>
<accession>A0ABN1GSG8</accession>
<sequence>MSLPRILPVAAGALMLAAAPAAFAQTNTQQEPSQQQERIGAILGALFGDRLGVTTSVESQWAAGRRPLQTQRTQFNTRIDAEVRSGNLTRANGDRLKAEYDEVVALETRYGADGRFTTQERNELADRYGAITQALSDGGWSSGGSGSTTLTVANGRTEFDRRVDAAVSARRLSRTEGSRLKADYASLVTVEAGYARDGISAREREDLDARLDALDARVGDVSYGGGSTRVDNRTRLSNIERALPNAGLSATARAQLLVEHGDLVRLEAAYGRIQPSSDDRAYLERRISDLETRARVRR</sequence>
<feature type="chain" id="PRO_5046533725" evidence="1">
    <location>
        <begin position="25"/>
        <end position="298"/>
    </location>
</feature>